<dbReference type="InterPro" id="IPR036942">
    <property type="entry name" value="Beta-barrel_TonB_sf"/>
</dbReference>
<keyword evidence="10" id="KW-0732">Signal</keyword>
<evidence type="ECO:0000256" key="8">
    <source>
        <dbReference type="PROSITE-ProRule" id="PRU01360"/>
    </source>
</evidence>
<organism evidence="13 14">
    <name type="scientific">Paraflavitalea soli</name>
    <dbReference type="NCBI Taxonomy" id="2315862"/>
    <lineage>
        <taxon>Bacteria</taxon>
        <taxon>Pseudomonadati</taxon>
        <taxon>Bacteroidota</taxon>
        <taxon>Chitinophagia</taxon>
        <taxon>Chitinophagales</taxon>
        <taxon>Chitinophagaceae</taxon>
        <taxon>Paraflavitalea</taxon>
    </lineage>
</organism>
<dbReference type="Pfam" id="PF07715">
    <property type="entry name" value="Plug"/>
    <property type="match status" value="1"/>
</dbReference>
<feature type="domain" description="TonB-dependent receptor-like beta-barrel" evidence="11">
    <location>
        <begin position="403"/>
        <end position="951"/>
    </location>
</feature>
<dbReference type="InterPro" id="IPR008969">
    <property type="entry name" value="CarboxyPept-like_regulatory"/>
</dbReference>
<comment type="similarity">
    <text evidence="8 9">Belongs to the TonB-dependent receptor family.</text>
</comment>
<keyword evidence="3 8" id="KW-1134">Transmembrane beta strand</keyword>
<reference evidence="13 14" key="1">
    <citation type="submission" date="2018-09" db="EMBL/GenBank/DDBJ databases">
        <title>Genome sequencing of strain 6GH32-13.</title>
        <authorList>
            <person name="Weon H.-Y."/>
            <person name="Heo J."/>
            <person name="Kwon S.-W."/>
        </authorList>
    </citation>
    <scope>NUCLEOTIDE SEQUENCE [LARGE SCALE GENOMIC DNA]</scope>
    <source>
        <strain evidence="13 14">5GH32-13</strain>
    </source>
</reference>
<dbReference type="InterPro" id="IPR000531">
    <property type="entry name" value="Beta-barrel_TonB"/>
</dbReference>
<dbReference type="NCBIfam" id="TIGR04057">
    <property type="entry name" value="SusC_RagA_signa"/>
    <property type="match status" value="1"/>
</dbReference>
<gene>
    <name evidence="13" type="ORF">D3H65_23855</name>
</gene>
<name>A0A3B7N3Q4_9BACT</name>
<dbReference type="Pfam" id="PF13715">
    <property type="entry name" value="CarbopepD_reg_2"/>
    <property type="match status" value="1"/>
</dbReference>
<keyword evidence="13" id="KW-0675">Receptor</keyword>
<dbReference type="AlphaFoldDB" id="A0A3B7N3Q4"/>
<evidence type="ECO:0000256" key="5">
    <source>
        <dbReference type="ARBA" id="ARBA00023077"/>
    </source>
</evidence>
<evidence type="ECO:0000256" key="9">
    <source>
        <dbReference type="RuleBase" id="RU003357"/>
    </source>
</evidence>
<dbReference type="SUPFAM" id="SSF49464">
    <property type="entry name" value="Carboxypeptidase regulatory domain-like"/>
    <property type="match status" value="1"/>
</dbReference>
<dbReference type="Proteomes" id="UP000263900">
    <property type="component" value="Chromosome"/>
</dbReference>
<feature type="domain" description="TonB-dependent receptor plug" evidence="12">
    <location>
        <begin position="119"/>
        <end position="233"/>
    </location>
</feature>
<keyword evidence="7 8" id="KW-0998">Cell outer membrane</keyword>
<feature type="chain" id="PRO_5017587156" evidence="10">
    <location>
        <begin position="26"/>
        <end position="987"/>
    </location>
</feature>
<dbReference type="InterPro" id="IPR037066">
    <property type="entry name" value="Plug_dom_sf"/>
</dbReference>
<dbReference type="InterPro" id="IPR012910">
    <property type="entry name" value="Plug_dom"/>
</dbReference>
<dbReference type="OrthoDB" id="9768177at2"/>
<keyword evidence="4 8" id="KW-0812">Transmembrane</keyword>
<keyword evidence="2 8" id="KW-0813">Transport</keyword>
<dbReference type="InterPro" id="IPR023997">
    <property type="entry name" value="TonB-dep_OMP_SusC/RagA_CS"/>
</dbReference>
<evidence type="ECO:0000256" key="6">
    <source>
        <dbReference type="ARBA" id="ARBA00023136"/>
    </source>
</evidence>
<dbReference type="InterPro" id="IPR039426">
    <property type="entry name" value="TonB-dep_rcpt-like"/>
</dbReference>
<evidence type="ECO:0000256" key="3">
    <source>
        <dbReference type="ARBA" id="ARBA00022452"/>
    </source>
</evidence>
<evidence type="ECO:0000259" key="11">
    <source>
        <dbReference type="Pfam" id="PF00593"/>
    </source>
</evidence>
<keyword evidence="5 9" id="KW-0798">TonB box</keyword>
<evidence type="ECO:0000256" key="2">
    <source>
        <dbReference type="ARBA" id="ARBA00022448"/>
    </source>
</evidence>
<evidence type="ECO:0000256" key="4">
    <source>
        <dbReference type="ARBA" id="ARBA00022692"/>
    </source>
</evidence>
<dbReference type="Gene3D" id="2.170.130.10">
    <property type="entry name" value="TonB-dependent receptor, plug domain"/>
    <property type="match status" value="1"/>
</dbReference>
<keyword evidence="6 8" id="KW-0472">Membrane</keyword>
<dbReference type="RefSeq" id="WP_119052718.1">
    <property type="nucleotide sequence ID" value="NZ_CP032157.1"/>
</dbReference>
<dbReference type="EMBL" id="CP032157">
    <property type="protein sequence ID" value="AXY76841.1"/>
    <property type="molecule type" value="Genomic_DNA"/>
</dbReference>
<dbReference type="SUPFAM" id="SSF56935">
    <property type="entry name" value="Porins"/>
    <property type="match status" value="1"/>
</dbReference>
<evidence type="ECO:0000256" key="10">
    <source>
        <dbReference type="SAM" id="SignalP"/>
    </source>
</evidence>
<dbReference type="Gene3D" id="2.60.40.1120">
    <property type="entry name" value="Carboxypeptidase-like, regulatory domain"/>
    <property type="match status" value="1"/>
</dbReference>
<dbReference type="GO" id="GO:0009279">
    <property type="term" value="C:cell outer membrane"/>
    <property type="evidence" value="ECO:0007669"/>
    <property type="project" value="UniProtKB-SubCell"/>
</dbReference>
<keyword evidence="14" id="KW-1185">Reference proteome</keyword>
<evidence type="ECO:0000256" key="1">
    <source>
        <dbReference type="ARBA" id="ARBA00004571"/>
    </source>
</evidence>
<dbReference type="KEGG" id="pseg:D3H65_23855"/>
<accession>A0A3B7N3Q4</accession>
<dbReference type="NCBIfam" id="TIGR04056">
    <property type="entry name" value="OMP_RagA_SusC"/>
    <property type="match status" value="1"/>
</dbReference>
<comment type="subcellular location">
    <subcellularLocation>
        <location evidence="1 8">Cell outer membrane</location>
        <topology evidence="1 8">Multi-pass membrane protein</topology>
    </subcellularLocation>
</comment>
<dbReference type="InterPro" id="IPR023996">
    <property type="entry name" value="TonB-dep_OMP_SusC/RagA"/>
</dbReference>
<feature type="signal peptide" evidence="10">
    <location>
        <begin position="1"/>
        <end position="25"/>
    </location>
</feature>
<evidence type="ECO:0000259" key="12">
    <source>
        <dbReference type="Pfam" id="PF07715"/>
    </source>
</evidence>
<dbReference type="PROSITE" id="PS52016">
    <property type="entry name" value="TONB_DEPENDENT_REC_3"/>
    <property type="match status" value="1"/>
</dbReference>
<evidence type="ECO:0000313" key="14">
    <source>
        <dbReference type="Proteomes" id="UP000263900"/>
    </source>
</evidence>
<dbReference type="Gene3D" id="2.40.170.20">
    <property type="entry name" value="TonB-dependent receptor, beta-barrel domain"/>
    <property type="match status" value="1"/>
</dbReference>
<dbReference type="Pfam" id="PF00593">
    <property type="entry name" value="TonB_dep_Rec_b-barrel"/>
    <property type="match status" value="1"/>
</dbReference>
<protein>
    <submittedName>
        <fullName evidence="13">TonB-dependent receptor</fullName>
    </submittedName>
</protein>
<evidence type="ECO:0000313" key="13">
    <source>
        <dbReference type="EMBL" id="AXY76841.1"/>
    </source>
</evidence>
<proteinExistence type="inferred from homology"/>
<sequence>MNLSSLPKMLLLLCIGSLALFQAKAQQPSVQVSGSVKNEKGEPLPSVSIKIAGSEKGTVTDPKGNFTLAVADNALLVFSYVGYDTLQVKARANLAITLTPSAGALNDVVVIGYGTQRRKELTGSVATVTAKDFQQGSITTPEQLIAGKVAGVSVTSNSGAPGAGSVIRIRGGASLNASNDPLIVIDGVPLSGNNIYGASNSLSLINPNDIASFTVLKDAAATAIYGSRASNGVIIITTKKGTSGAPVFNFTTQVSAATRAKKMDVQSAAAFRKYVDSLGGGTYDNVHTYKSLLGTANTNWQDEIFQTAISTDNNLSMAGAYKNTPYRVSVGYLDQQGLLRTDHLQRFSGGIAISPRLLDDHLKIDINIKGAYNKARFANGAAISSAVYFDPTQPVHATSPYGNYFEWASVDPGSGAITLNKLAPRNPVALLELYNNTSNVYRSYGNVQFDYKFHFLPELHANLNLGYDIAKGEGQTDVPAFAAQNFLDGGQRNKYSNKINNKVGEFYLNYTKDLKQIKSNINATAGYGYYNNLSTNDNYPALRANGDTIPGTKPLFLLDKPENTLISYYGRLIYTYNNKYILAASIRTDGSSRFSPDTRWGTFPSVALTWQMSREPFLQNVQALSDLKLRLSYGVTGNQDGIYNYPYQSIYSLSGNGSLVQFGNEWYSMGTPAAYDASIKWEQTASYNAGIDYGILNNRINGSIDVYFKKTKDLLNTIPIPAGSNFSSTILTNVGNVENKGIELAINATVIKNSRYSWDVSFNAAYNENEITNLTATKDSTYPGTLTGNGFIQINSVGYQANAFYVYHQQYLKGRPVEGVYADLNDDGIINQKDLYRYKSPFPKFILGFSSQFTYGKWALSTVLRANIGNYMYNGITTGAVKSNVLNPLGYLANSLNDIYNTGFTNGQNQSDYYIQNASFLKMDNLGLAYNLGRIMNDKVGLRITANCQNVFTITKYKGLDPEIYGGIDNTIYPRPRTFVLGASLQF</sequence>
<evidence type="ECO:0000256" key="7">
    <source>
        <dbReference type="ARBA" id="ARBA00023237"/>
    </source>
</evidence>